<comment type="caution">
    <text evidence="4">The sequence shown here is derived from an EMBL/GenBank/DDBJ whole genome shotgun (WGS) entry which is preliminary data.</text>
</comment>
<evidence type="ECO:0000259" key="3">
    <source>
        <dbReference type="PROSITE" id="PS50943"/>
    </source>
</evidence>
<dbReference type="PROSITE" id="PS50943">
    <property type="entry name" value="HTH_CROC1"/>
    <property type="match status" value="1"/>
</dbReference>
<accession>A0A9D1CN93</accession>
<evidence type="ECO:0000313" key="4">
    <source>
        <dbReference type="EMBL" id="HIQ69127.1"/>
    </source>
</evidence>
<dbReference type="SMART" id="SM00530">
    <property type="entry name" value="HTH_XRE"/>
    <property type="match status" value="1"/>
</dbReference>
<feature type="transmembrane region" description="Helical" evidence="2">
    <location>
        <begin position="124"/>
        <end position="143"/>
    </location>
</feature>
<protein>
    <submittedName>
        <fullName evidence="4">Helix-turn-helix transcriptional regulator</fullName>
    </submittedName>
</protein>
<dbReference type="CDD" id="cd00093">
    <property type="entry name" value="HTH_XRE"/>
    <property type="match status" value="1"/>
</dbReference>
<keyword evidence="1" id="KW-0238">DNA-binding</keyword>
<feature type="transmembrane region" description="Helical" evidence="2">
    <location>
        <begin position="91"/>
        <end position="112"/>
    </location>
</feature>
<keyword evidence="2" id="KW-0472">Membrane</keyword>
<dbReference type="Gene3D" id="1.10.260.40">
    <property type="entry name" value="lambda repressor-like DNA-binding domains"/>
    <property type="match status" value="1"/>
</dbReference>
<keyword evidence="2" id="KW-0812">Transmembrane</keyword>
<gene>
    <name evidence="4" type="ORF">IAA67_02185</name>
</gene>
<sequence length="200" mass="22399">MEVIAVELEEADLRAVVGKNIARYRKAHGDTQAALGQKLRYSDKAVSKWERGEGLPDLYVLTQIASLYGATVGELIGETKPELHRNPNMRLYIFLLSAAFTFVIGTVLLFAFEIAQVRFNTWLFLVYAAAISALEASVFSVLWWDIRWQLASFSALVWIGGLTVFLTAPGLVAARVFLICAALEAFVVFFLLYRRSRRSS</sequence>
<feature type="domain" description="HTH cro/C1-type" evidence="3">
    <location>
        <begin position="21"/>
        <end position="75"/>
    </location>
</feature>
<dbReference type="PANTHER" id="PTHR46558:SF4">
    <property type="entry name" value="DNA-BIDING PHAGE PROTEIN"/>
    <property type="match status" value="1"/>
</dbReference>
<proteinExistence type="predicted"/>
<dbReference type="EMBL" id="DVFN01000031">
    <property type="protein sequence ID" value="HIQ69127.1"/>
    <property type="molecule type" value="Genomic_DNA"/>
</dbReference>
<organism evidence="4 5">
    <name type="scientific">Candidatus Avoscillospira stercorigallinarum</name>
    <dbReference type="NCBI Taxonomy" id="2840708"/>
    <lineage>
        <taxon>Bacteria</taxon>
        <taxon>Bacillati</taxon>
        <taxon>Bacillota</taxon>
        <taxon>Clostridia</taxon>
        <taxon>Eubacteriales</taxon>
        <taxon>Oscillospiraceae</taxon>
        <taxon>Oscillospiraceae incertae sedis</taxon>
        <taxon>Candidatus Avoscillospira</taxon>
    </lineage>
</organism>
<evidence type="ECO:0000256" key="1">
    <source>
        <dbReference type="ARBA" id="ARBA00023125"/>
    </source>
</evidence>
<dbReference type="InterPro" id="IPR010982">
    <property type="entry name" value="Lambda_DNA-bd_dom_sf"/>
</dbReference>
<reference evidence="4" key="1">
    <citation type="submission" date="2020-10" db="EMBL/GenBank/DDBJ databases">
        <authorList>
            <person name="Gilroy R."/>
        </authorList>
    </citation>
    <scope>NUCLEOTIDE SEQUENCE</scope>
    <source>
        <strain evidence="4">ChiSjej2B20-13462</strain>
    </source>
</reference>
<dbReference type="GO" id="GO:0003677">
    <property type="term" value="F:DNA binding"/>
    <property type="evidence" value="ECO:0007669"/>
    <property type="project" value="UniProtKB-KW"/>
</dbReference>
<dbReference type="PANTHER" id="PTHR46558">
    <property type="entry name" value="TRACRIPTIONAL REGULATORY PROTEIN-RELATED-RELATED"/>
    <property type="match status" value="1"/>
</dbReference>
<dbReference type="Proteomes" id="UP000886874">
    <property type="component" value="Unassembled WGS sequence"/>
</dbReference>
<name>A0A9D1CN93_9FIRM</name>
<evidence type="ECO:0000313" key="5">
    <source>
        <dbReference type="Proteomes" id="UP000886874"/>
    </source>
</evidence>
<dbReference type="AlphaFoldDB" id="A0A9D1CN93"/>
<dbReference type="SUPFAM" id="SSF47413">
    <property type="entry name" value="lambda repressor-like DNA-binding domains"/>
    <property type="match status" value="1"/>
</dbReference>
<evidence type="ECO:0000256" key="2">
    <source>
        <dbReference type="SAM" id="Phobius"/>
    </source>
</evidence>
<feature type="transmembrane region" description="Helical" evidence="2">
    <location>
        <begin position="174"/>
        <end position="193"/>
    </location>
</feature>
<reference evidence="4" key="2">
    <citation type="journal article" date="2021" name="PeerJ">
        <title>Extensive microbial diversity within the chicken gut microbiome revealed by metagenomics and culture.</title>
        <authorList>
            <person name="Gilroy R."/>
            <person name="Ravi A."/>
            <person name="Getino M."/>
            <person name="Pursley I."/>
            <person name="Horton D.L."/>
            <person name="Alikhan N.F."/>
            <person name="Baker D."/>
            <person name="Gharbi K."/>
            <person name="Hall N."/>
            <person name="Watson M."/>
            <person name="Adriaenssens E.M."/>
            <person name="Foster-Nyarko E."/>
            <person name="Jarju S."/>
            <person name="Secka A."/>
            <person name="Antonio M."/>
            <person name="Oren A."/>
            <person name="Chaudhuri R.R."/>
            <person name="La Ragione R."/>
            <person name="Hildebrand F."/>
            <person name="Pallen M.J."/>
        </authorList>
    </citation>
    <scope>NUCLEOTIDE SEQUENCE</scope>
    <source>
        <strain evidence="4">ChiSjej2B20-13462</strain>
    </source>
</reference>
<dbReference type="Pfam" id="PF01381">
    <property type="entry name" value="HTH_3"/>
    <property type="match status" value="1"/>
</dbReference>
<feature type="transmembrane region" description="Helical" evidence="2">
    <location>
        <begin position="150"/>
        <end position="168"/>
    </location>
</feature>
<dbReference type="InterPro" id="IPR001387">
    <property type="entry name" value="Cro/C1-type_HTH"/>
</dbReference>
<keyword evidence="2" id="KW-1133">Transmembrane helix</keyword>